<gene>
    <name evidence="2" type="ORF">EVAR_76764_1</name>
</gene>
<feature type="compositionally biased region" description="Low complexity" evidence="1">
    <location>
        <begin position="19"/>
        <end position="28"/>
    </location>
</feature>
<proteinExistence type="predicted"/>
<evidence type="ECO:0000256" key="1">
    <source>
        <dbReference type="SAM" id="MobiDB-lite"/>
    </source>
</evidence>
<feature type="region of interest" description="Disordered" evidence="1">
    <location>
        <begin position="16"/>
        <end position="43"/>
    </location>
</feature>
<dbReference type="EMBL" id="BGZK01000017">
    <property type="protein sequence ID" value="GBP05330.1"/>
    <property type="molecule type" value="Genomic_DNA"/>
</dbReference>
<name>A0A4C1SVS0_EUMVA</name>
<dbReference type="AlphaFoldDB" id="A0A4C1SVS0"/>
<sequence>MLLTLNDSNFSFSLLMKSTTRTRNQGQGRARRRRNARTPARVGEAGCETSVTISRLQRRPCSDVFIVALLNSAPVARRLVPYEALNRNEPMIV</sequence>
<evidence type="ECO:0000313" key="3">
    <source>
        <dbReference type="Proteomes" id="UP000299102"/>
    </source>
</evidence>
<evidence type="ECO:0000313" key="2">
    <source>
        <dbReference type="EMBL" id="GBP05330.1"/>
    </source>
</evidence>
<protein>
    <submittedName>
        <fullName evidence="2">Uncharacterized protein</fullName>
    </submittedName>
</protein>
<dbReference type="Proteomes" id="UP000299102">
    <property type="component" value="Unassembled WGS sequence"/>
</dbReference>
<reference evidence="2 3" key="1">
    <citation type="journal article" date="2019" name="Commun. Biol.">
        <title>The bagworm genome reveals a unique fibroin gene that provides high tensile strength.</title>
        <authorList>
            <person name="Kono N."/>
            <person name="Nakamura H."/>
            <person name="Ohtoshi R."/>
            <person name="Tomita M."/>
            <person name="Numata K."/>
            <person name="Arakawa K."/>
        </authorList>
    </citation>
    <scope>NUCLEOTIDE SEQUENCE [LARGE SCALE GENOMIC DNA]</scope>
</reference>
<accession>A0A4C1SVS0</accession>
<keyword evidence="3" id="KW-1185">Reference proteome</keyword>
<comment type="caution">
    <text evidence="2">The sequence shown here is derived from an EMBL/GenBank/DDBJ whole genome shotgun (WGS) entry which is preliminary data.</text>
</comment>
<organism evidence="2 3">
    <name type="scientific">Eumeta variegata</name>
    <name type="common">Bagworm moth</name>
    <name type="synonym">Eumeta japonica</name>
    <dbReference type="NCBI Taxonomy" id="151549"/>
    <lineage>
        <taxon>Eukaryota</taxon>
        <taxon>Metazoa</taxon>
        <taxon>Ecdysozoa</taxon>
        <taxon>Arthropoda</taxon>
        <taxon>Hexapoda</taxon>
        <taxon>Insecta</taxon>
        <taxon>Pterygota</taxon>
        <taxon>Neoptera</taxon>
        <taxon>Endopterygota</taxon>
        <taxon>Lepidoptera</taxon>
        <taxon>Glossata</taxon>
        <taxon>Ditrysia</taxon>
        <taxon>Tineoidea</taxon>
        <taxon>Psychidae</taxon>
        <taxon>Oiketicinae</taxon>
        <taxon>Eumeta</taxon>
    </lineage>
</organism>